<protein>
    <submittedName>
        <fullName evidence="1">AlpA family transcriptional regulator</fullName>
    </submittedName>
</protein>
<sequence>MRTKIVRGPVVDSNTGQGRSTRYVRMAQGLFPKPIKLGPRSVGWLESEVEAINAARAAGKSDDEIRALVLKLEAARKTLA</sequence>
<dbReference type="AlphaFoldDB" id="A0A2T5I4B5"/>
<dbReference type="InterPro" id="IPR010260">
    <property type="entry name" value="AlpA"/>
</dbReference>
<accession>A0A2T5I4B5</accession>
<evidence type="ECO:0000313" key="1">
    <source>
        <dbReference type="EMBL" id="PTQ78669.1"/>
    </source>
</evidence>
<reference evidence="1 2" key="1">
    <citation type="submission" date="2018-04" db="EMBL/GenBank/DDBJ databases">
        <title>Active sludge and wastewater microbial communities from Klosterneuburg, Austria.</title>
        <authorList>
            <person name="Wagner M."/>
        </authorList>
    </citation>
    <scope>NUCLEOTIDE SEQUENCE [LARGE SCALE GENOMIC DNA]</scope>
    <source>
        <strain evidence="1 2">Nl12</strain>
    </source>
</reference>
<comment type="caution">
    <text evidence="1">The sequence shown here is derived from an EMBL/GenBank/DDBJ whole genome shotgun (WGS) entry which is preliminary data.</text>
</comment>
<proteinExistence type="predicted"/>
<evidence type="ECO:0000313" key="2">
    <source>
        <dbReference type="Proteomes" id="UP000244152"/>
    </source>
</evidence>
<dbReference type="Gene3D" id="1.10.238.160">
    <property type="match status" value="1"/>
</dbReference>
<organism evidence="1 2">
    <name type="scientific">Nitrosospira multiformis</name>
    <dbReference type="NCBI Taxonomy" id="1231"/>
    <lineage>
        <taxon>Bacteria</taxon>
        <taxon>Pseudomonadati</taxon>
        <taxon>Pseudomonadota</taxon>
        <taxon>Betaproteobacteria</taxon>
        <taxon>Nitrosomonadales</taxon>
        <taxon>Nitrosomonadaceae</taxon>
        <taxon>Nitrosospira</taxon>
    </lineage>
</organism>
<dbReference type="Pfam" id="PF05930">
    <property type="entry name" value="Phage_AlpA"/>
    <property type="match status" value="1"/>
</dbReference>
<name>A0A2T5I4B5_9PROT</name>
<dbReference type="Proteomes" id="UP000244152">
    <property type="component" value="Unassembled WGS sequence"/>
</dbReference>
<gene>
    <name evidence="1" type="ORF">C8R21_1413</name>
</gene>
<dbReference type="RefSeq" id="WP_107763320.1">
    <property type="nucleotide sequence ID" value="NZ_QAOK01000041.1"/>
</dbReference>
<dbReference type="EMBL" id="QAOK01000041">
    <property type="protein sequence ID" value="PTQ78669.1"/>
    <property type="molecule type" value="Genomic_DNA"/>
</dbReference>